<sequence>MIGDLIGYGKWLSENNLDDFGKNTKNEDYILLVNYKKDKFNLDKLYLKEDFKTDKYFNKSIFSDDFLISTDQRFIIPSKSNLLGLSPFFIKLDHDFLKKEGVDWNKIEKFQNKINRSIRANSNNKEFVGVLSNIYANCDDFINSCPFDEDKNQIINSFLSKNSLDSLSSLIVEYYTFILDNLNSITTSIIDLKNSEEYNKRFKPNFYLTCCFDNEFDLINDLFIFYSKIFKKRDEKVNDYEEGICSFCGEHSITYSSLGSYALSKLGSFNYSEDMQNSRLRICKLCNSYLRTAEDNLKKSLSGPMMIIPKSKGVYDYTSFIKISNLEDKSSFSKINEFLKDNSNEFNYDLVFYKEGNGNTYIINKYVENYQAFLIDFNKEIKLYDNGLNYLFGEKYFENEEDKKFVNNLFDLENIFKSFFININGEEIKFLSLYNFYNIYTRDLTGSGGILYGFDSRTISIFTKYMHSIFNFIYELNEDALNRDMINEIVLNLLIKYQKNTGIKSYKCSILKNLNYYFMIIKEFLGEDMLNEDNVKNLKNIFLKYNKDNSDVKIAAEDEKLILDSVEKDVSLKYYLLGQFVALIDNSKKRGGKNSEVFSNFILNSNKNNIKKLFTTEVLQKNNFYIESMNKKGKFIFKILENSLSTLFDEETFYFEDYLLLIFTGYYTENILSSNYGAKK</sequence>
<name>A0A126QYR5_METOL</name>
<dbReference type="EMBL" id="CP014265">
    <property type="protein sequence ID" value="AMK14947.1"/>
    <property type="molecule type" value="Genomic_DNA"/>
</dbReference>
<reference evidence="2" key="2">
    <citation type="submission" date="2016-02" db="EMBL/GenBank/DDBJ databases">
        <title>The draft genome sequence of the rumen methanogen Methanobrevibacter olleyae YLM1.</title>
        <authorList>
            <consortium name="New Zealand Agricultural Greenhouse Gas Research Centre/Pastoral Greenhouse Gas Research Consortium"/>
            <person name="Kelly W.J."/>
            <person name="Li D."/>
            <person name="Lambie S.C."/>
            <person name="Attwood G.T."/>
            <person name="Altermann E."/>
            <person name="Leahy S.C."/>
        </authorList>
    </citation>
    <scope>NUCLEOTIDE SEQUENCE [LARGE SCALE GENOMIC DNA]</scope>
    <source>
        <strain evidence="2">YLM1</strain>
    </source>
</reference>
<accession>A0A126QYR5</accession>
<evidence type="ECO:0000313" key="1">
    <source>
        <dbReference type="EMBL" id="AMK14947.1"/>
    </source>
</evidence>
<organism evidence="1 2">
    <name type="scientific">Methanobrevibacter olleyae</name>
    <dbReference type="NCBI Taxonomy" id="294671"/>
    <lineage>
        <taxon>Archaea</taxon>
        <taxon>Methanobacteriati</taxon>
        <taxon>Methanobacteriota</taxon>
        <taxon>Methanomada group</taxon>
        <taxon>Methanobacteria</taxon>
        <taxon>Methanobacteriales</taxon>
        <taxon>Methanobacteriaceae</taxon>
        <taxon>Methanobrevibacter</taxon>
    </lineage>
</organism>
<dbReference type="AlphaFoldDB" id="A0A126QYR5"/>
<dbReference type="GeneID" id="28488684"/>
<evidence type="ECO:0000313" key="2">
    <source>
        <dbReference type="Proteomes" id="UP000066376"/>
    </source>
</evidence>
<dbReference type="PATRIC" id="fig|294671.3.peg.392"/>
<gene>
    <name evidence="1" type="ORF">YLM1_0387</name>
</gene>
<proteinExistence type="predicted"/>
<keyword evidence="2" id="KW-1185">Reference proteome</keyword>
<dbReference type="RefSeq" id="WP_067145780.1">
    <property type="nucleotide sequence ID" value="NZ_CP014265.1"/>
</dbReference>
<protein>
    <recommendedName>
        <fullName evidence="3">CRISPR-associated protein Csh1</fullName>
    </recommendedName>
</protein>
<evidence type="ECO:0008006" key="3">
    <source>
        <dbReference type="Google" id="ProtNLM"/>
    </source>
</evidence>
<dbReference type="KEGG" id="mol:YLM1_0387"/>
<dbReference type="Proteomes" id="UP000066376">
    <property type="component" value="Chromosome"/>
</dbReference>
<dbReference type="STRING" id="294671.YLM1_0387"/>
<reference evidence="1 2" key="1">
    <citation type="journal article" date="2016" name="Genome Announc.">
        <title>Draft Genome Sequence of the Rumen Methanogen Methanobrevibacter olleyae YLM1.</title>
        <authorList>
            <person name="Kelly W.J."/>
            <person name="Li D."/>
            <person name="Lambie S.C."/>
            <person name="Cox F."/>
            <person name="Attwood G.T."/>
            <person name="Altermann E."/>
            <person name="Leahy S.C."/>
        </authorList>
    </citation>
    <scope>NUCLEOTIDE SEQUENCE [LARGE SCALE GENOMIC DNA]</scope>
    <source>
        <strain evidence="1 2">YLM1</strain>
    </source>
</reference>